<evidence type="ECO:0000313" key="7">
    <source>
        <dbReference type="EMBL" id="SNX71545.1"/>
    </source>
</evidence>
<evidence type="ECO:0000259" key="6">
    <source>
        <dbReference type="Pfam" id="PF00535"/>
    </source>
</evidence>
<dbReference type="SUPFAM" id="SSF53448">
    <property type="entry name" value="Nucleotide-diphospho-sugar transferases"/>
    <property type="match status" value="1"/>
</dbReference>
<reference evidence="8" key="1">
    <citation type="submission" date="2017-08" db="EMBL/GenBank/DDBJ databases">
        <authorList>
            <person name="Varghese N."/>
            <person name="Submissions S."/>
        </authorList>
    </citation>
    <scope>NUCLEOTIDE SEQUENCE [LARGE SCALE GENOMIC DNA]</scope>
    <source>
        <strain evidence="8">JA234</strain>
    </source>
</reference>
<evidence type="ECO:0000256" key="3">
    <source>
        <dbReference type="ARBA" id="ARBA00022676"/>
    </source>
</evidence>
<protein>
    <submittedName>
        <fullName evidence="7">Glycosyl transferase family 2</fullName>
    </submittedName>
</protein>
<evidence type="ECO:0000313" key="8">
    <source>
        <dbReference type="Proteomes" id="UP000219467"/>
    </source>
</evidence>
<keyword evidence="3" id="KW-0328">Glycosyltransferase</keyword>
<keyword evidence="4 7" id="KW-0808">Transferase</keyword>
<dbReference type="RefSeq" id="WP_097030819.1">
    <property type="nucleotide sequence ID" value="NZ_OAOQ01000010.1"/>
</dbReference>
<evidence type="ECO:0000256" key="1">
    <source>
        <dbReference type="ARBA" id="ARBA00001946"/>
    </source>
</evidence>
<comment type="cofactor">
    <cofactor evidence="1">
        <name>Mg(2+)</name>
        <dbReference type="ChEBI" id="CHEBI:18420"/>
    </cofactor>
</comment>
<organism evidence="7 8">
    <name type="scientific">Cereibacter ovatus</name>
    <dbReference type="NCBI Taxonomy" id="439529"/>
    <lineage>
        <taxon>Bacteria</taxon>
        <taxon>Pseudomonadati</taxon>
        <taxon>Pseudomonadota</taxon>
        <taxon>Alphaproteobacteria</taxon>
        <taxon>Rhodobacterales</taxon>
        <taxon>Paracoccaceae</taxon>
        <taxon>Cereibacter</taxon>
    </lineage>
</organism>
<dbReference type="GO" id="GO:0016757">
    <property type="term" value="F:glycosyltransferase activity"/>
    <property type="evidence" value="ECO:0007669"/>
    <property type="project" value="UniProtKB-KW"/>
</dbReference>
<comment type="similarity">
    <text evidence="2">Belongs to the glycosyltransferase 2 family.</text>
</comment>
<dbReference type="Proteomes" id="UP000219467">
    <property type="component" value="Unassembled WGS sequence"/>
</dbReference>
<dbReference type="Gene3D" id="3.90.550.10">
    <property type="entry name" value="Spore Coat Polysaccharide Biosynthesis Protein SpsA, Chain A"/>
    <property type="match status" value="1"/>
</dbReference>
<accession>A0A285CVV5</accession>
<dbReference type="AlphaFoldDB" id="A0A285CVV5"/>
<sequence>MTLPGVACLVPAFNEADRIGPVLAAVLQNRLVDEVIVIDDASQDGTAEVARAAGARVLRQPVNGGKSAAIAAGIAATRAPLLMLLDADLQGLRSDHLTALLAPVLMAEAEASLSLRANAPWAWRLAGIDYISGERVVPRAMLAHRLDEIAALPRFGLEVWLNARWIAAGTRLAVVDLPGVESPAKAAKRGLARGLLADAAMMADIFRTIPPHRALHQIRALRRQAGLPGPWADGRRSLPLRHQFFWG</sequence>
<dbReference type="Pfam" id="PF00535">
    <property type="entry name" value="Glycos_transf_2"/>
    <property type="match status" value="1"/>
</dbReference>
<dbReference type="InterPro" id="IPR029044">
    <property type="entry name" value="Nucleotide-diphossugar_trans"/>
</dbReference>
<dbReference type="PANTHER" id="PTHR48090:SF10">
    <property type="entry name" value="GLUCOSYL-3-PHOSPHOGLYCERATE SYNTHASE"/>
    <property type="match status" value="1"/>
</dbReference>
<dbReference type="InterPro" id="IPR050256">
    <property type="entry name" value="Glycosyltransferase_2"/>
</dbReference>
<keyword evidence="8" id="KW-1185">Reference proteome</keyword>
<dbReference type="OrthoDB" id="9815923at2"/>
<dbReference type="PANTHER" id="PTHR48090">
    <property type="entry name" value="UNDECAPRENYL-PHOSPHATE 4-DEOXY-4-FORMAMIDO-L-ARABINOSE TRANSFERASE-RELATED"/>
    <property type="match status" value="1"/>
</dbReference>
<proteinExistence type="inferred from homology"/>
<dbReference type="InterPro" id="IPR001173">
    <property type="entry name" value="Glyco_trans_2-like"/>
</dbReference>
<dbReference type="EMBL" id="OAOQ01000010">
    <property type="protein sequence ID" value="SNX71545.1"/>
    <property type="molecule type" value="Genomic_DNA"/>
</dbReference>
<name>A0A285CVV5_9RHOB</name>
<feature type="domain" description="Glycosyltransferase 2-like" evidence="6">
    <location>
        <begin position="9"/>
        <end position="103"/>
    </location>
</feature>
<evidence type="ECO:0000256" key="4">
    <source>
        <dbReference type="ARBA" id="ARBA00022679"/>
    </source>
</evidence>
<evidence type="ECO:0000256" key="2">
    <source>
        <dbReference type="ARBA" id="ARBA00006739"/>
    </source>
</evidence>
<keyword evidence="5" id="KW-0460">Magnesium</keyword>
<evidence type="ECO:0000256" key="5">
    <source>
        <dbReference type="ARBA" id="ARBA00022842"/>
    </source>
</evidence>
<gene>
    <name evidence="7" type="ORF">SAMN05878503_11024</name>
</gene>